<keyword evidence="2" id="KW-0997">Cell inner membrane</keyword>
<comment type="function">
    <text evidence="2">Modulates cellular lipopolysaccharide (LPS) levels by regulating LpxC, which is involved in lipid A biosynthesis. May act by modulating the proteolytic activity of FtsH towards LpxC. May also coordinate assembly of proteins involved in LPS synthesis at the plasma membrane.</text>
</comment>
<evidence type="ECO:0000313" key="4">
    <source>
        <dbReference type="EMBL" id="PAU80642.1"/>
    </source>
</evidence>
<keyword evidence="2" id="KW-0677">Repeat</keyword>
<dbReference type="GO" id="GO:0005506">
    <property type="term" value="F:iron ion binding"/>
    <property type="evidence" value="ECO:0007669"/>
    <property type="project" value="UniProtKB-UniRule"/>
</dbReference>
<keyword evidence="2" id="KW-1133">Transmembrane helix</keyword>
<evidence type="ECO:0000256" key="2">
    <source>
        <dbReference type="HAMAP-Rule" id="MF_00994"/>
    </source>
</evidence>
<dbReference type="InterPro" id="IPR041166">
    <property type="entry name" value="Rubredoxin_2"/>
</dbReference>
<dbReference type="InterPro" id="IPR030865">
    <property type="entry name" value="LapB"/>
</dbReference>
<dbReference type="GO" id="GO:0008653">
    <property type="term" value="P:lipopolysaccharide metabolic process"/>
    <property type="evidence" value="ECO:0007669"/>
    <property type="project" value="InterPro"/>
</dbReference>
<dbReference type="GO" id="GO:0009898">
    <property type="term" value="C:cytoplasmic side of plasma membrane"/>
    <property type="evidence" value="ECO:0007669"/>
    <property type="project" value="UniProtKB-UniRule"/>
</dbReference>
<keyword evidence="5" id="KW-1185">Reference proteome</keyword>
<dbReference type="AlphaFoldDB" id="A0A2A2F7Q5"/>
<dbReference type="RefSeq" id="WP_095617476.1">
    <property type="nucleotide sequence ID" value="NZ_NSKD01000003.1"/>
</dbReference>
<keyword evidence="2" id="KW-0408">Iron</keyword>
<dbReference type="NCBIfam" id="NF008757">
    <property type="entry name" value="PRK11788.1-5"/>
    <property type="match status" value="1"/>
</dbReference>
<keyword evidence="2" id="KW-0472">Membrane</keyword>
<protein>
    <recommendedName>
        <fullName evidence="2">Lipopolysaccharide assembly protein B</fullName>
    </recommendedName>
</protein>
<comment type="similarity">
    <text evidence="2">Belongs to the LapB family.</text>
</comment>
<dbReference type="SUPFAM" id="SSF48452">
    <property type="entry name" value="TPR-like"/>
    <property type="match status" value="1"/>
</dbReference>
<dbReference type="EMBL" id="NSKD01000003">
    <property type="protein sequence ID" value="PAU80642.1"/>
    <property type="molecule type" value="Genomic_DNA"/>
</dbReference>
<comment type="caution">
    <text evidence="4">The sequence shown here is derived from an EMBL/GenBank/DDBJ whole genome shotgun (WGS) entry which is preliminary data.</text>
</comment>
<dbReference type="Proteomes" id="UP000218896">
    <property type="component" value="Unassembled WGS sequence"/>
</dbReference>
<sequence length="389" mass="44813">MNTILQWLLLAVAVGTGWALGRWRLRRQASPAPIDDEDRLRERLQFLFTNYSDEAIESFLDSLDVNRETVNLHLSIGAHFRDRGEVERATLIHQNLLARPELPGRYSSQVTYELALDYLAAGLLDRAEALLHELLGTRSYGARAAEQLVLIYQRERDWEKAVEVARTLVGINDTREIRKQLAHLLCEQASDQGAVSRVPDPRELLEQALSYDPGCVRASLLLADLARERGNWREAQQLLLKVFDQNPAFGPEAVRRLLGLAREFGVERKLRRRLHRIYRHHPSTTLLLCLVEEEERFNSRDQALYLLHGELQQRPSLRALMHLLEMEEGREPRQGTTPHLVRQVGQRLLEKRPAYQCTRCGFGGQQLHWLCPSCKNWETVEPYQGVEGE</sequence>
<dbReference type="OrthoDB" id="507476at2"/>
<feature type="domain" description="LapB rubredoxin metal binding" evidence="3">
    <location>
        <begin position="355"/>
        <end position="382"/>
    </location>
</feature>
<feature type="binding site" evidence="2">
    <location>
        <position position="374"/>
    </location>
    <ligand>
        <name>Fe cation</name>
        <dbReference type="ChEBI" id="CHEBI:24875"/>
    </ligand>
</feature>
<dbReference type="GO" id="GO:0046890">
    <property type="term" value="P:regulation of lipid biosynthetic process"/>
    <property type="evidence" value="ECO:0007669"/>
    <property type="project" value="UniProtKB-UniRule"/>
</dbReference>
<evidence type="ECO:0000256" key="1">
    <source>
        <dbReference type="ARBA" id="ARBA00022723"/>
    </source>
</evidence>
<dbReference type="Pfam" id="PF18073">
    <property type="entry name" value="Zn_ribbon_LapB"/>
    <property type="match status" value="1"/>
</dbReference>
<gene>
    <name evidence="2" type="primary">lapB</name>
    <name evidence="4" type="ORF">CK501_09485</name>
</gene>
<dbReference type="Gene3D" id="1.25.40.10">
    <property type="entry name" value="Tetratricopeptide repeat domain"/>
    <property type="match status" value="2"/>
</dbReference>
<feature type="topological domain" description="Cytoplasmic" evidence="2">
    <location>
        <begin position="22"/>
        <end position="389"/>
    </location>
</feature>
<evidence type="ECO:0000259" key="3">
    <source>
        <dbReference type="Pfam" id="PF18073"/>
    </source>
</evidence>
<keyword evidence="1 2" id="KW-0479">Metal-binding</keyword>
<keyword evidence="2" id="KW-0802">TPR repeat</keyword>
<keyword evidence="2" id="KW-1003">Cell membrane</keyword>
<evidence type="ECO:0000313" key="5">
    <source>
        <dbReference type="Proteomes" id="UP000218896"/>
    </source>
</evidence>
<keyword evidence="2" id="KW-0812">Transmembrane</keyword>
<feature type="binding site" evidence="2">
    <location>
        <position position="371"/>
    </location>
    <ligand>
        <name>Fe cation</name>
        <dbReference type="ChEBI" id="CHEBI:24875"/>
    </ligand>
</feature>
<feature type="binding site" evidence="2">
    <location>
        <position position="360"/>
    </location>
    <ligand>
        <name>Fe cation</name>
        <dbReference type="ChEBI" id="CHEBI:24875"/>
    </ligand>
</feature>
<feature type="binding site" evidence="2">
    <location>
        <position position="357"/>
    </location>
    <ligand>
        <name>Fe cation</name>
        <dbReference type="ChEBI" id="CHEBI:24875"/>
    </ligand>
</feature>
<organism evidence="4 5">
    <name type="scientific">Halovibrio salipaludis</name>
    <dbReference type="NCBI Taxonomy" id="2032626"/>
    <lineage>
        <taxon>Bacteria</taxon>
        <taxon>Pseudomonadati</taxon>
        <taxon>Pseudomonadota</taxon>
        <taxon>Gammaproteobacteria</taxon>
        <taxon>Oceanospirillales</taxon>
        <taxon>Halomonadaceae</taxon>
        <taxon>Halovibrio</taxon>
    </lineage>
</organism>
<reference evidence="4 5" key="1">
    <citation type="submission" date="2017-08" db="EMBL/GenBank/DDBJ databases">
        <title>Halovibrio sewagensis sp. nov., isolated from wastewater of high salinity.</title>
        <authorList>
            <person name="Dong X."/>
            <person name="Zhang G."/>
        </authorList>
    </citation>
    <scope>NUCLEOTIDE SEQUENCE [LARGE SCALE GENOMIC DNA]</scope>
    <source>
        <strain evidence="4 5">YL5-2</strain>
    </source>
</reference>
<comment type="subcellular location">
    <subcellularLocation>
        <location evidence="2">Cell inner membrane</location>
        <topology evidence="2">Single-pass membrane protein</topology>
        <orientation evidence="2">Cytoplasmic side</orientation>
    </subcellularLocation>
</comment>
<proteinExistence type="inferred from homology"/>
<dbReference type="InterPro" id="IPR011990">
    <property type="entry name" value="TPR-like_helical_dom_sf"/>
</dbReference>
<dbReference type="Pfam" id="PF14559">
    <property type="entry name" value="TPR_19"/>
    <property type="match status" value="1"/>
</dbReference>
<name>A0A2A2F7Q5_9GAMM</name>
<accession>A0A2A2F7Q5</accession>
<dbReference type="HAMAP" id="MF_00994">
    <property type="entry name" value="LPS_assembly_LapB"/>
    <property type="match status" value="1"/>
</dbReference>